<dbReference type="EMBL" id="VVYY01000005">
    <property type="protein sequence ID" value="KAA5399514.1"/>
    <property type="molecule type" value="Genomic_DNA"/>
</dbReference>
<sequence>MLHILVILIILIHFCLCFKSLAYGCAFYIAVKMIIPTPTRVAGLSLYTFMLVILIFFAMVRHMVWRKDKKNAKAATFPFVYLIFPIAILGLFGVVDYSFQYRSLIQFALTEVSPFFLLMIAIKNEDELRLCVKTLSISYLIIGVWGIVTYITHINLYVLLFANAFDYSGELYVGNGEEMLRGVLSSSASGNQSEGAIPWGQISLVMLTFGLFYQKIDNKILKNSFIILAVLNCFLSTKRSVIVPMLLLLGYMFVNKGIFTRKNLIRGIGFVIIGIVLYINVPVVRDVYHSNIETALFFWDDDLAAEHDFKGSNKSMRMSQAIYVNNLISDHFFAGLGYGYPIVHNMKYHGATDALYFESLYLDTISSSGYIGFLVWIFFFFLLIKKTNFACRNKLDNYSLHGGYILSVFLTNIYCSFAYYMIVIALFVKYKQLYGYSCYRPLYFVKKTKPK</sequence>
<comment type="subcellular location">
    <subcellularLocation>
        <location evidence="1">Membrane</location>
        <topology evidence="1">Multi-pass membrane protein</topology>
    </subcellularLocation>
</comment>
<feature type="transmembrane region" description="Helical" evidence="5">
    <location>
        <begin position="134"/>
        <end position="162"/>
    </location>
</feature>
<reference evidence="9 10" key="1">
    <citation type="journal article" date="2019" name="Nat. Med.">
        <title>A library of human gut bacterial isolates paired with longitudinal multiomics data enables mechanistic microbiome research.</title>
        <authorList>
            <person name="Poyet M."/>
            <person name="Groussin M."/>
            <person name="Gibbons S.M."/>
            <person name="Avila-Pacheco J."/>
            <person name="Jiang X."/>
            <person name="Kearney S.M."/>
            <person name="Perrotta A.R."/>
            <person name="Berdy B."/>
            <person name="Zhao S."/>
            <person name="Lieberman T.D."/>
            <person name="Swanson P.K."/>
            <person name="Smith M."/>
            <person name="Roesemann S."/>
            <person name="Alexander J.E."/>
            <person name="Rich S.A."/>
            <person name="Livny J."/>
            <person name="Vlamakis H."/>
            <person name="Clish C."/>
            <person name="Bullock K."/>
            <person name="Deik A."/>
            <person name="Scott J."/>
            <person name="Pierce K.A."/>
            <person name="Xavier R.J."/>
            <person name="Alm E.J."/>
        </authorList>
    </citation>
    <scope>NUCLEOTIDE SEQUENCE [LARGE SCALE GENOMIC DNA]</scope>
    <source>
        <strain evidence="7 10">BIOML-A1</strain>
        <strain evidence="8 9">BIOML-A4</strain>
    </source>
</reference>
<dbReference type="GO" id="GO:0016020">
    <property type="term" value="C:membrane"/>
    <property type="evidence" value="ECO:0007669"/>
    <property type="project" value="UniProtKB-SubCell"/>
</dbReference>
<accession>A0A4Q5HV23</accession>
<evidence type="ECO:0000259" key="6">
    <source>
        <dbReference type="Pfam" id="PF04932"/>
    </source>
</evidence>
<evidence type="ECO:0000256" key="2">
    <source>
        <dbReference type="ARBA" id="ARBA00022692"/>
    </source>
</evidence>
<feature type="transmembrane region" description="Helical" evidence="5">
    <location>
        <begin position="101"/>
        <end position="122"/>
    </location>
</feature>
<feature type="transmembrane region" description="Helical" evidence="5">
    <location>
        <begin position="322"/>
        <end position="340"/>
    </location>
</feature>
<feature type="domain" description="O-antigen ligase-related" evidence="6">
    <location>
        <begin position="226"/>
        <end position="377"/>
    </location>
</feature>
<dbReference type="Proteomes" id="UP000441162">
    <property type="component" value="Unassembled WGS sequence"/>
</dbReference>
<keyword evidence="2 5" id="KW-0812">Transmembrane</keyword>
<dbReference type="AlphaFoldDB" id="A0A4Q5HV23"/>
<organism evidence="7 10">
    <name type="scientific">Phocaeicola dorei</name>
    <dbReference type="NCBI Taxonomy" id="357276"/>
    <lineage>
        <taxon>Bacteria</taxon>
        <taxon>Pseudomonadati</taxon>
        <taxon>Bacteroidota</taxon>
        <taxon>Bacteroidia</taxon>
        <taxon>Bacteroidales</taxon>
        <taxon>Bacteroidaceae</taxon>
        <taxon>Phocaeicola</taxon>
    </lineage>
</organism>
<evidence type="ECO:0000256" key="1">
    <source>
        <dbReference type="ARBA" id="ARBA00004141"/>
    </source>
</evidence>
<name>A0A4Q5HV23_9BACT</name>
<comment type="caution">
    <text evidence="7">The sequence shown here is derived from an EMBL/GenBank/DDBJ whole genome shotgun (WGS) entry which is preliminary data.</text>
</comment>
<feature type="transmembrane region" description="Helical" evidence="5">
    <location>
        <begin position="46"/>
        <end position="64"/>
    </location>
</feature>
<feature type="transmembrane region" description="Helical" evidence="5">
    <location>
        <begin position="76"/>
        <end position="95"/>
    </location>
</feature>
<dbReference type="KEGG" id="bdo:EL88_13275"/>
<evidence type="ECO:0000313" key="9">
    <source>
        <dbReference type="Proteomes" id="UP000441162"/>
    </source>
</evidence>
<dbReference type="RefSeq" id="WP_038610288.1">
    <property type="nucleotide sequence ID" value="NZ_BAABYF010000001.1"/>
</dbReference>
<feature type="transmembrane region" description="Helical" evidence="5">
    <location>
        <begin position="360"/>
        <end position="384"/>
    </location>
</feature>
<evidence type="ECO:0000256" key="4">
    <source>
        <dbReference type="ARBA" id="ARBA00023136"/>
    </source>
</evidence>
<dbReference type="EMBL" id="VVZA01000002">
    <property type="protein sequence ID" value="KAA5407431.1"/>
    <property type="molecule type" value="Genomic_DNA"/>
</dbReference>
<feature type="transmembrane region" description="Helical" evidence="5">
    <location>
        <begin position="404"/>
        <end position="427"/>
    </location>
</feature>
<proteinExistence type="predicted"/>
<dbReference type="Pfam" id="PF04932">
    <property type="entry name" value="Wzy_C"/>
    <property type="match status" value="1"/>
</dbReference>
<evidence type="ECO:0000256" key="5">
    <source>
        <dbReference type="SAM" id="Phobius"/>
    </source>
</evidence>
<evidence type="ECO:0000313" key="8">
    <source>
        <dbReference type="EMBL" id="KAA5407431.1"/>
    </source>
</evidence>
<feature type="transmembrane region" description="Helical" evidence="5">
    <location>
        <begin position="225"/>
        <end position="252"/>
    </location>
</feature>
<evidence type="ECO:0000313" key="7">
    <source>
        <dbReference type="EMBL" id="KAA5399514.1"/>
    </source>
</evidence>
<dbReference type="Proteomes" id="UP000481616">
    <property type="component" value="Unassembled WGS sequence"/>
</dbReference>
<dbReference type="GO" id="GO:0016874">
    <property type="term" value="F:ligase activity"/>
    <property type="evidence" value="ECO:0007669"/>
    <property type="project" value="UniProtKB-KW"/>
</dbReference>
<evidence type="ECO:0000313" key="10">
    <source>
        <dbReference type="Proteomes" id="UP000481616"/>
    </source>
</evidence>
<gene>
    <name evidence="8" type="ORF">F2Y51_04170</name>
    <name evidence="7" type="ORF">F2Y58_07910</name>
</gene>
<feature type="transmembrane region" description="Helical" evidence="5">
    <location>
        <begin position="264"/>
        <end position="281"/>
    </location>
</feature>
<keyword evidence="4 5" id="KW-0472">Membrane</keyword>
<evidence type="ECO:0000256" key="3">
    <source>
        <dbReference type="ARBA" id="ARBA00022989"/>
    </source>
</evidence>
<feature type="transmembrane region" description="Helical" evidence="5">
    <location>
        <begin position="196"/>
        <end position="213"/>
    </location>
</feature>
<protein>
    <submittedName>
        <fullName evidence="7">O-antigen ligase family protein</fullName>
    </submittedName>
</protein>
<dbReference type="InterPro" id="IPR007016">
    <property type="entry name" value="O-antigen_ligase-rel_domated"/>
</dbReference>
<keyword evidence="3 5" id="KW-1133">Transmembrane helix</keyword>
<keyword evidence="7" id="KW-0436">Ligase</keyword>